<dbReference type="GO" id="GO:0004057">
    <property type="term" value="F:arginyl-tRNA--protein transferase activity"/>
    <property type="evidence" value="ECO:0007669"/>
    <property type="project" value="UniProtKB-EC"/>
</dbReference>
<accession>A0A2H1GFW6</accession>
<evidence type="ECO:0000256" key="4">
    <source>
        <dbReference type="ARBA" id="ARBA00023315"/>
    </source>
</evidence>
<evidence type="ECO:0000256" key="3">
    <source>
        <dbReference type="ARBA" id="ARBA00022679"/>
    </source>
</evidence>
<dbReference type="InterPro" id="IPR030700">
    <property type="entry name" value="N-end_Aminoacyl_Trfase"/>
</dbReference>
<dbReference type="PANTHER" id="PTHR21367">
    <property type="entry name" value="ARGININE-TRNA-PROTEIN TRANSFERASE 1"/>
    <property type="match status" value="1"/>
</dbReference>
<dbReference type="Pfam" id="PF04376">
    <property type="entry name" value="ATE_N"/>
    <property type="match status" value="1"/>
</dbReference>
<dbReference type="PANTHER" id="PTHR21367:SF1">
    <property type="entry name" value="ARGINYL-TRNA--PROTEIN TRANSFERASE 1"/>
    <property type="match status" value="1"/>
</dbReference>
<evidence type="ECO:0000256" key="1">
    <source>
        <dbReference type="ARBA" id="ARBA00009991"/>
    </source>
</evidence>
<dbReference type="InterPro" id="IPR016181">
    <property type="entry name" value="Acyl_CoA_acyltransferase"/>
</dbReference>
<dbReference type="EMBL" id="LT854257">
    <property type="protein sequence ID" value="SMR52453.1"/>
    <property type="molecule type" value="Genomic_DNA"/>
</dbReference>
<feature type="domain" description="N-end aminoacyl transferase N-terminal" evidence="6">
    <location>
        <begin position="21"/>
        <end position="98"/>
    </location>
</feature>
<protein>
    <recommendedName>
        <fullName evidence="2">arginyltransferase</fullName>
        <ecNumber evidence="2">2.3.2.8</ecNumber>
    </recommendedName>
</protein>
<evidence type="ECO:0000313" key="9">
    <source>
        <dbReference type="Proteomes" id="UP000245764"/>
    </source>
</evidence>
<dbReference type="AlphaFoldDB" id="A0A2H1GFW6"/>
<evidence type="ECO:0000256" key="2">
    <source>
        <dbReference type="ARBA" id="ARBA00012025"/>
    </source>
</evidence>
<keyword evidence="4" id="KW-0012">Acyltransferase</keyword>
<dbReference type="InterPro" id="IPR007472">
    <property type="entry name" value="N-end_Aminoacyl_Trfase_C"/>
</dbReference>
<feature type="region of interest" description="Disordered" evidence="5">
    <location>
        <begin position="331"/>
        <end position="368"/>
    </location>
</feature>
<dbReference type="Proteomes" id="UP000245764">
    <property type="component" value="Chromosome 5"/>
</dbReference>
<name>A0A2H1GFW6_ZYMTR</name>
<proteinExistence type="inferred from homology"/>
<evidence type="ECO:0000313" key="8">
    <source>
        <dbReference type="EMBL" id="SMR52453.1"/>
    </source>
</evidence>
<dbReference type="GO" id="GO:0005737">
    <property type="term" value="C:cytoplasm"/>
    <property type="evidence" value="ECO:0007669"/>
    <property type="project" value="TreeGrafter"/>
</dbReference>
<feature type="domain" description="N-end rule aminoacyl transferase C-terminal" evidence="7">
    <location>
        <begin position="169"/>
        <end position="304"/>
    </location>
</feature>
<dbReference type="EC" id="2.3.2.8" evidence="2"/>
<comment type="similarity">
    <text evidence="1">Belongs to the R-transferase family.</text>
</comment>
<dbReference type="InterPro" id="IPR007471">
    <property type="entry name" value="N-end_Aminoacyl_Trfase_N"/>
</dbReference>
<organism evidence="8 9">
    <name type="scientific">Zymoseptoria tritici ST99CH_1E4</name>
    <dbReference type="NCBI Taxonomy" id="1276532"/>
    <lineage>
        <taxon>Eukaryota</taxon>
        <taxon>Fungi</taxon>
        <taxon>Dikarya</taxon>
        <taxon>Ascomycota</taxon>
        <taxon>Pezizomycotina</taxon>
        <taxon>Dothideomycetes</taxon>
        <taxon>Dothideomycetidae</taxon>
        <taxon>Mycosphaerellales</taxon>
        <taxon>Mycosphaerellaceae</taxon>
        <taxon>Zymoseptoria</taxon>
    </lineage>
</organism>
<dbReference type="SUPFAM" id="SSF55729">
    <property type="entry name" value="Acyl-CoA N-acyltransferases (Nat)"/>
    <property type="match status" value="1"/>
</dbReference>
<evidence type="ECO:0000256" key="5">
    <source>
        <dbReference type="SAM" id="MobiDB-lite"/>
    </source>
</evidence>
<evidence type="ECO:0000259" key="7">
    <source>
        <dbReference type="Pfam" id="PF04377"/>
    </source>
</evidence>
<sequence>MAASSSATTSLLTPIGYQSGDCGYCKGHETSQRTPDSRASYYVRSTRLTPQHYQELMDRGWRRSGSLLYLPDASRSCCPHYTIRLPASQFTPSRDQRQTLYRWNKFVLGEEYIKQEKLKFPRTKEQKKAAETFSLLPTLHASELSSLHKSLTPAHEFTLTLEPSTFTEEKYLLYAHYQSQIHHDPPSEISRSGFRRFLCDSPLVSSPGPPDGSSHALGSYHHLYRLDGRLIAMAVLDLLPRGVSAVYFIYHTDFEKFSLGKVSAMREAGLALEDGYENYYMGYYIHECKKMRYKADFAPQYVLDFDTFEWTKLDDGVKALMEKRNFAGRSREKRRLRARRSDAPEGTDGHDHGDDDNDDDEPDSYHTPLLATQSNLSLLSLGMPGVMSLSQVKEEVDLDAMRVKVGVGGGQIVRVDRLVAWEGDGGEDEREEDELLRKDSLKGVFAEFAAAVGPKMAREMVVNFS</sequence>
<gene>
    <name evidence="8" type="ORF">ZT1E4_G5817</name>
</gene>
<reference evidence="9" key="1">
    <citation type="submission" date="2017-05" db="EMBL/GenBank/DDBJ databases">
        <authorList>
            <person name="Song R."/>
            <person name="Chenine A.L."/>
            <person name="Ruprecht R.M."/>
        </authorList>
    </citation>
    <scope>NUCLEOTIDE SEQUENCE [LARGE SCALE GENOMIC DNA]</scope>
</reference>
<feature type="compositionally biased region" description="Basic and acidic residues" evidence="5">
    <location>
        <begin position="339"/>
        <end position="353"/>
    </location>
</feature>
<keyword evidence="3" id="KW-0808">Transferase</keyword>
<dbReference type="Pfam" id="PF04377">
    <property type="entry name" value="ATE_C"/>
    <property type="match status" value="1"/>
</dbReference>
<evidence type="ECO:0000259" key="6">
    <source>
        <dbReference type="Pfam" id="PF04376"/>
    </source>
</evidence>